<keyword evidence="3 8" id="KW-0863">Zinc-finger</keyword>
<organism evidence="10 11">
    <name type="scientific">Cystobacter ferrugineus</name>
    <dbReference type="NCBI Taxonomy" id="83449"/>
    <lineage>
        <taxon>Bacteria</taxon>
        <taxon>Pseudomonadati</taxon>
        <taxon>Myxococcota</taxon>
        <taxon>Myxococcia</taxon>
        <taxon>Myxococcales</taxon>
        <taxon>Cystobacterineae</taxon>
        <taxon>Archangiaceae</taxon>
        <taxon>Cystobacter</taxon>
    </lineage>
</organism>
<evidence type="ECO:0000313" key="11">
    <source>
        <dbReference type="Proteomes" id="UP000182229"/>
    </source>
</evidence>
<reference evidence="11" key="1">
    <citation type="submission" date="2016-11" db="EMBL/GenBank/DDBJ databases">
        <authorList>
            <person name="Shukria A."/>
            <person name="Stevens D.C."/>
        </authorList>
    </citation>
    <scope>NUCLEOTIDE SEQUENCE [LARGE SCALE GENOMIC DNA]</scope>
    <source>
        <strain evidence="11">Cbfe23</strain>
    </source>
</reference>
<keyword evidence="5 8" id="KW-0805">Transcription regulation</keyword>
<gene>
    <name evidence="8" type="primary">nrdR</name>
    <name evidence="10" type="ORF">BON30_12070</name>
</gene>
<dbReference type="RefSeq" id="WP_071898457.1">
    <property type="nucleotide sequence ID" value="NZ_MPIN01000003.1"/>
</dbReference>
<comment type="cofactor">
    <cofactor evidence="8">
        <name>Zn(2+)</name>
        <dbReference type="ChEBI" id="CHEBI:29105"/>
    </cofactor>
    <text evidence="8">Binds 1 zinc ion.</text>
</comment>
<comment type="caution">
    <text evidence="10">The sequence shown here is derived from an EMBL/GenBank/DDBJ whole genome shotgun (WGS) entry which is preliminary data.</text>
</comment>
<evidence type="ECO:0000313" key="10">
    <source>
        <dbReference type="EMBL" id="OJH39827.1"/>
    </source>
</evidence>
<keyword evidence="8" id="KW-0479">Metal-binding</keyword>
<dbReference type="Pfam" id="PF22811">
    <property type="entry name" value="Zn_ribbon_NrdR"/>
    <property type="match status" value="1"/>
</dbReference>
<sequence length="165" mass="19354">MRCPFCQDPENKVIDSRESHEGSVIRRRRECLQCKRRFTTYERVEEIYPLIVKKDGRRETFDRDKLLAGLQKACEKRPVSADQLEETLVAVERLLQGVGEKEVASSVIGEEVMRRLHALDEVAYVRFASVYRSFRDITEFMEELKDLLSDRTREHKPPRPPDKDG</sequence>
<keyword evidence="1 8" id="KW-0678">Repressor</keyword>
<keyword evidence="8" id="KW-0862">Zinc</keyword>
<dbReference type="InterPro" id="IPR055173">
    <property type="entry name" value="NrdR-like_N"/>
</dbReference>
<keyword evidence="4 8" id="KW-0067">ATP-binding</keyword>
<accession>A0A1L9BC29</accession>
<dbReference type="Proteomes" id="UP000182229">
    <property type="component" value="Unassembled WGS sequence"/>
</dbReference>
<dbReference type="GO" id="GO:0045892">
    <property type="term" value="P:negative regulation of DNA-templated transcription"/>
    <property type="evidence" value="ECO:0007669"/>
    <property type="project" value="UniProtKB-UniRule"/>
</dbReference>
<dbReference type="HAMAP" id="MF_00440">
    <property type="entry name" value="NrdR"/>
    <property type="match status" value="1"/>
</dbReference>
<evidence type="ECO:0000259" key="9">
    <source>
        <dbReference type="PROSITE" id="PS51161"/>
    </source>
</evidence>
<dbReference type="PANTHER" id="PTHR30455">
    <property type="entry name" value="TRANSCRIPTIONAL REPRESSOR NRDR"/>
    <property type="match status" value="1"/>
</dbReference>
<evidence type="ECO:0000256" key="6">
    <source>
        <dbReference type="ARBA" id="ARBA00023125"/>
    </source>
</evidence>
<dbReference type="EMBL" id="MPIN01000003">
    <property type="protein sequence ID" value="OJH39827.1"/>
    <property type="molecule type" value="Genomic_DNA"/>
</dbReference>
<evidence type="ECO:0000256" key="8">
    <source>
        <dbReference type="HAMAP-Rule" id="MF_00440"/>
    </source>
</evidence>
<dbReference type="OrthoDB" id="9807461at2"/>
<evidence type="ECO:0000256" key="5">
    <source>
        <dbReference type="ARBA" id="ARBA00023015"/>
    </source>
</evidence>
<proteinExistence type="inferred from homology"/>
<dbReference type="STRING" id="83449.BON30_12070"/>
<dbReference type="PANTHER" id="PTHR30455:SF2">
    <property type="entry name" value="TRANSCRIPTIONAL REPRESSOR NRDR"/>
    <property type="match status" value="1"/>
</dbReference>
<feature type="domain" description="ATP-cone" evidence="9">
    <location>
        <begin position="49"/>
        <end position="139"/>
    </location>
</feature>
<keyword evidence="2 8" id="KW-0547">Nucleotide-binding</keyword>
<dbReference type="InterPro" id="IPR003796">
    <property type="entry name" value="RNR_NrdR-like"/>
</dbReference>
<feature type="zinc finger region" evidence="8">
    <location>
        <begin position="3"/>
        <end position="34"/>
    </location>
</feature>
<evidence type="ECO:0000256" key="1">
    <source>
        <dbReference type="ARBA" id="ARBA00022491"/>
    </source>
</evidence>
<comment type="similarity">
    <text evidence="8">Belongs to the NrdR family.</text>
</comment>
<dbReference type="NCBIfam" id="TIGR00244">
    <property type="entry name" value="transcriptional regulator NrdR"/>
    <property type="match status" value="1"/>
</dbReference>
<dbReference type="GO" id="GO:0008270">
    <property type="term" value="F:zinc ion binding"/>
    <property type="evidence" value="ECO:0007669"/>
    <property type="project" value="UniProtKB-UniRule"/>
</dbReference>
<dbReference type="GO" id="GO:0003677">
    <property type="term" value="F:DNA binding"/>
    <property type="evidence" value="ECO:0007669"/>
    <property type="project" value="UniProtKB-KW"/>
</dbReference>
<evidence type="ECO:0000256" key="3">
    <source>
        <dbReference type="ARBA" id="ARBA00022771"/>
    </source>
</evidence>
<reference evidence="10 11" key="2">
    <citation type="submission" date="2016-12" db="EMBL/GenBank/DDBJ databases">
        <title>Draft Genome Sequence of Cystobacter ferrugineus Strain Cbfe23.</title>
        <authorList>
            <person name="Akbar S."/>
            <person name="Dowd S.E."/>
            <person name="Stevens D.C."/>
        </authorList>
    </citation>
    <scope>NUCLEOTIDE SEQUENCE [LARGE SCALE GENOMIC DNA]</scope>
    <source>
        <strain evidence="10 11">Cbfe23</strain>
    </source>
</reference>
<evidence type="ECO:0000256" key="2">
    <source>
        <dbReference type="ARBA" id="ARBA00022741"/>
    </source>
</evidence>
<evidence type="ECO:0000256" key="7">
    <source>
        <dbReference type="ARBA" id="ARBA00023163"/>
    </source>
</evidence>
<dbReference type="InterPro" id="IPR005144">
    <property type="entry name" value="ATP-cone_dom"/>
</dbReference>
<evidence type="ECO:0000256" key="4">
    <source>
        <dbReference type="ARBA" id="ARBA00022840"/>
    </source>
</evidence>
<dbReference type="PROSITE" id="PS51161">
    <property type="entry name" value="ATP_CONE"/>
    <property type="match status" value="1"/>
</dbReference>
<dbReference type="AlphaFoldDB" id="A0A1L9BC29"/>
<name>A0A1L9BC29_9BACT</name>
<keyword evidence="11" id="KW-1185">Reference proteome</keyword>
<protein>
    <recommendedName>
        <fullName evidence="8">Transcriptional repressor NrdR</fullName>
    </recommendedName>
</protein>
<keyword evidence="6 8" id="KW-0238">DNA-binding</keyword>
<dbReference type="Pfam" id="PF03477">
    <property type="entry name" value="ATP-cone"/>
    <property type="match status" value="1"/>
</dbReference>
<keyword evidence="7 8" id="KW-0804">Transcription</keyword>
<dbReference type="GO" id="GO:0005524">
    <property type="term" value="F:ATP binding"/>
    <property type="evidence" value="ECO:0007669"/>
    <property type="project" value="UniProtKB-UniRule"/>
</dbReference>
<comment type="function">
    <text evidence="8">Negatively regulates transcription of bacterial ribonucleotide reductase nrd genes and operons by binding to NrdR-boxes.</text>
</comment>